<name>A0A7K1FPA3_9ACTN</name>
<dbReference type="PANTHER" id="PTHR11941">
    <property type="entry name" value="ENOYL-COA HYDRATASE-RELATED"/>
    <property type="match status" value="1"/>
</dbReference>
<comment type="caution">
    <text evidence="4">The sequence shown here is derived from an EMBL/GenBank/DDBJ whole genome shotgun (WGS) entry which is preliminary data.</text>
</comment>
<evidence type="ECO:0000256" key="2">
    <source>
        <dbReference type="ARBA" id="ARBA00023098"/>
    </source>
</evidence>
<dbReference type="RefSeq" id="WP_154769966.1">
    <property type="nucleotide sequence ID" value="NZ_WLYK01000008.1"/>
</dbReference>
<dbReference type="Pfam" id="PF00378">
    <property type="entry name" value="ECH_1"/>
    <property type="match status" value="1"/>
</dbReference>
<proteinExistence type="inferred from homology"/>
<protein>
    <recommendedName>
        <fullName evidence="6">Enoyl-CoA hydratase/isomerase family protein</fullName>
    </recommendedName>
</protein>
<organism evidence="4 5">
    <name type="scientific">Nakamurella alba</name>
    <dbReference type="NCBI Taxonomy" id="2665158"/>
    <lineage>
        <taxon>Bacteria</taxon>
        <taxon>Bacillati</taxon>
        <taxon>Actinomycetota</taxon>
        <taxon>Actinomycetes</taxon>
        <taxon>Nakamurellales</taxon>
        <taxon>Nakamurellaceae</taxon>
        <taxon>Nakamurella</taxon>
    </lineage>
</organism>
<dbReference type="EMBL" id="WLYK01000008">
    <property type="protein sequence ID" value="MTD15971.1"/>
    <property type="molecule type" value="Genomic_DNA"/>
</dbReference>
<accession>A0A7K1FPA3</accession>
<dbReference type="InterPro" id="IPR001753">
    <property type="entry name" value="Enoyl-CoA_hydra/iso"/>
</dbReference>
<evidence type="ECO:0000256" key="3">
    <source>
        <dbReference type="ARBA" id="ARBA00023239"/>
    </source>
</evidence>
<keyword evidence="3" id="KW-0456">Lyase</keyword>
<evidence type="ECO:0000313" key="5">
    <source>
        <dbReference type="Proteomes" id="UP000460221"/>
    </source>
</evidence>
<comment type="similarity">
    <text evidence="1">Belongs to the enoyl-CoA hydratase/isomerase family.</text>
</comment>
<evidence type="ECO:0008006" key="6">
    <source>
        <dbReference type="Google" id="ProtNLM"/>
    </source>
</evidence>
<evidence type="ECO:0000256" key="1">
    <source>
        <dbReference type="ARBA" id="ARBA00005254"/>
    </source>
</evidence>
<gene>
    <name evidence="4" type="ORF">GIS00_18710</name>
</gene>
<dbReference type="Gene3D" id="3.90.226.10">
    <property type="entry name" value="2-enoyl-CoA Hydratase, Chain A, domain 1"/>
    <property type="match status" value="1"/>
</dbReference>
<dbReference type="GO" id="GO:0016829">
    <property type="term" value="F:lyase activity"/>
    <property type="evidence" value="ECO:0007669"/>
    <property type="project" value="UniProtKB-KW"/>
</dbReference>
<dbReference type="CDD" id="cd06558">
    <property type="entry name" value="crotonase-like"/>
    <property type="match status" value="1"/>
</dbReference>
<dbReference type="InterPro" id="IPR029045">
    <property type="entry name" value="ClpP/crotonase-like_dom_sf"/>
</dbReference>
<dbReference type="PANTHER" id="PTHR11941:SF169">
    <property type="entry name" value="(7AS)-7A-METHYL-1,5-DIOXO-2,3,5,6,7,7A-HEXAHYDRO-1H-INDENE-CARBOXYL-COA HYDROLASE"/>
    <property type="match status" value="1"/>
</dbReference>
<dbReference type="Gene3D" id="1.10.12.10">
    <property type="entry name" value="Lyase 2-enoyl-coa Hydratase, Chain A, domain 2"/>
    <property type="match status" value="1"/>
</dbReference>
<dbReference type="Proteomes" id="UP000460221">
    <property type="component" value="Unassembled WGS sequence"/>
</dbReference>
<dbReference type="AlphaFoldDB" id="A0A7K1FPA3"/>
<sequence length="262" mass="27427">MPENGTPAPTVQLAGPDEAGVAVLSFDTGRPANSMTRAAVDALGAAVHEVSRIDGVRVLVIRGRDEVFSGGADLGMLAGISEPDYVGYIDAEFALFDAVEALPFVTVASVAGACLGNAAELALACDLRIAGDDARFGLPETRIGFQGPMGRAIRYVGLGVAKYLLFTGEVLSAAGARELGLVTWDVPAVDLATETARRAAELAALPPVALLETKRNLAAAFPAVAQWTDAEKRSSLTTFRTADAREGRQAFLDRRAPVFRGR</sequence>
<keyword evidence="5" id="KW-1185">Reference proteome</keyword>
<evidence type="ECO:0000313" key="4">
    <source>
        <dbReference type="EMBL" id="MTD15971.1"/>
    </source>
</evidence>
<reference evidence="4 5" key="1">
    <citation type="submission" date="2019-11" db="EMBL/GenBank/DDBJ databases">
        <authorList>
            <person name="Jiang L.-Q."/>
        </authorList>
    </citation>
    <scope>NUCLEOTIDE SEQUENCE [LARGE SCALE GENOMIC DNA]</scope>
    <source>
        <strain evidence="4 5">YIM 132087</strain>
    </source>
</reference>
<keyword evidence="2" id="KW-0443">Lipid metabolism</keyword>
<dbReference type="SUPFAM" id="SSF52096">
    <property type="entry name" value="ClpP/crotonase"/>
    <property type="match status" value="1"/>
</dbReference>
<dbReference type="GO" id="GO:0006635">
    <property type="term" value="P:fatty acid beta-oxidation"/>
    <property type="evidence" value="ECO:0007669"/>
    <property type="project" value="TreeGrafter"/>
</dbReference>
<dbReference type="InterPro" id="IPR014748">
    <property type="entry name" value="Enoyl-CoA_hydra_C"/>
</dbReference>